<protein>
    <submittedName>
        <fullName evidence="2">Uncharacterized protein</fullName>
    </submittedName>
</protein>
<comment type="caution">
    <text evidence="2">The sequence shown here is derived from an EMBL/GenBank/DDBJ whole genome shotgun (WGS) entry which is preliminary data.</text>
</comment>
<accession>A0A9N7W1M1</accession>
<evidence type="ECO:0000313" key="2">
    <source>
        <dbReference type="EMBL" id="CAB1459560.1"/>
    </source>
</evidence>
<gene>
    <name evidence="2" type="ORF">PLEPLA_LOCUS47397</name>
</gene>
<reference evidence="2" key="1">
    <citation type="submission" date="2020-03" db="EMBL/GenBank/DDBJ databases">
        <authorList>
            <person name="Weist P."/>
        </authorList>
    </citation>
    <scope>NUCLEOTIDE SEQUENCE</scope>
</reference>
<dbReference type="Proteomes" id="UP001153269">
    <property type="component" value="Unassembled WGS sequence"/>
</dbReference>
<evidence type="ECO:0000256" key="1">
    <source>
        <dbReference type="SAM" id="MobiDB-lite"/>
    </source>
</evidence>
<feature type="region of interest" description="Disordered" evidence="1">
    <location>
        <begin position="30"/>
        <end position="56"/>
    </location>
</feature>
<keyword evidence="3" id="KW-1185">Reference proteome</keyword>
<proteinExistence type="predicted"/>
<evidence type="ECO:0000313" key="3">
    <source>
        <dbReference type="Proteomes" id="UP001153269"/>
    </source>
</evidence>
<organism evidence="2 3">
    <name type="scientific">Pleuronectes platessa</name>
    <name type="common">European plaice</name>
    <dbReference type="NCBI Taxonomy" id="8262"/>
    <lineage>
        <taxon>Eukaryota</taxon>
        <taxon>Metazoa</taxon>
        <taxon>Chordata</taxon>
        <taxon>Craniata</taxon>
        <taxon>Vertebrata</taxon>
        <taxon>Euteleostomi</taxon>
        <taxon>Actinopterygii</taxon>
        <taxon>Neopterygii</taxon>
        <taxon>Teleostei</taxon>
        <taxon>Neoteleostei</taxon>
        <taxon>Acanthomorphata</taxon>
        <taxon>Carangaria</taxon>
        <taxon>Pleuronectiformes</taxon>
        <taxon>Pleuronectoidei</taxon>
        <taxon>Pleuronectidae</taxon>
        <taxon>Pleuronectes</taxon>
    </lineage>
</organism>
<dbReference type="EMBL" id="CADEAL010004436">
    <property type="protein sequence ID" value="CAB1459560.1"/>
    <property type="molecule type" value="Genomic_DNA"/>
</dbReference>
<name>A0A9N7W1M1_PLEPL</name>
<dbReference type="AlphaFoldDB" id="A0A9N7W1M1"/>
<sequence>MESRTQDAGGTSWEYVSMLLALYDVVTGAGPERQSREESHRQQLSRTEPQTGAYDPAKRRLIVMQNTCHEGHSYNTCIAKLIKTLPPMDIEISQRLRQCGTELRCLALP</sequence>